<reference evidence="7" key="1">
    <citation type="journal article" date="2014" name="Int. J. Syst. Evol. Microbiol.">
        <title>Complete genome sequence of Corynebacterium casei LMG S-19264T (=DSM 44701T), isolated from a smear-ripened cheese.</title>
        <authorList>
            <consortium name="US DOE Joint Genome Institute (JGI-PGF)"/>
            <person name="Walter F."/>
            <person name="Albersmeier A."/>
            <person name="Kalinowski J."/>
            <person name="Ruckert C."/>
        </authorList>
    </citation>
    <scope>NUCLEOTIDE SEQUENCE</scope>
    <source>
        <strain evidence="7">KCTC 22169</strain>
    </source>
</reference>
<dbReference type="InterPro" id="IPR022791">
    <property type="entry name" value="L-PG_synthase/AglD"/>
</dbReference>
<dbReference type="NCBIfam" id="TIGR00374">
    <property type="entry name" value="flippase-like domain"/>
    <property type="match status" value="1"/>
</dbReference>
<dbReference type="Proteomes" id="UP000626148">
    <property type="component" value="Unassembled WGS sequence"/>
</dbReference>
<keyword evidence="4 6" id="KW-1133">Transmembrane helix</keyword>
<organism evidence="7 8">
    <name type="scientific">Saccharospirillum salsuginis</name>
    <dbReference type="NCBI Taxonomy" id="418750"/>
    <lineage>
        <taxon>Bacteria</taxon>
        <taxon>Pseudomonadati</taxon>
        <taxon>Pseudomonadota</taxon>
        <taxon>Gammaproteobacteria</taxon>
        <taxon>Oceanospirillales</taxon>
        <taxon>Saccharospirillaceae</taxon>
        <taxon>Saccharospirillum</taxon>
    </lineage>
</organism>
<dbReference type="PANTHER" id="PTHR37693">
    <property type="entry name" value="PHOSPHATIDYLGLYCEROL LYSYLTRANSFERASE"/>
    <property type="match status" value="1"/>
</dbReference>
<dbReference type="RefSeq" id="WP_189613565.1">
    <property type="nucleotide sequence ID" value="NZ_BMXR01000019.1"/>
</dbReference>
<feature type="transmembrane region" description="Helical" evidence="6">
    <location>
        <begin position="280"/>
        <end position="298"/>
    </location>
</feature>
<dbReference type="AlphaFoldDB" id="A0A918KS16"/>
<sequence length="358" mass="39469">MTEPNATDPTTKQAVPVFKGKRLLVLTLVFVGLSGAGLFAVYTQLSDPSVEFEGEILSIPAVVMGLALLPVYFAADGLRLWFTLRALGHRVGLRDMARLVFLNIFVSNITPMATGGGFAQVWFLRRHGVPVGTAFTATTIRTVLAVLFIFGATPVLLLTLPGAEQAAKQNGFMMEALVICVTLYAGFFLVLLFKPHWLSLPLIRGLNGLRRAHLISASRHHRWLTRLVRETRRFTDGFRQYFRGSPVDILASWVMTAVFLLALFSFPAFICWALGYTLDYWLVVGRMVVITFVMYFSPTPGASGIAEGVFGHFFSGSLIASHLVLVIIVWRALTIYVGMAIGLIVTQHELARKTGDSQ</sequence>
<dbReference type="EMBL" id="BMXR01000019">
    <property type="protein sequence ID" value="GGX74786.1"/>
    <property type="molecule type" value="Genomic_DNA"/>
</dbReference>
<reference evidence="7" key="2">
    <citation type="submission" date="2020-09" db="EMBL/GenBank/DDBJ databases">
        <authorList>
            <person name="Sun Q."/>
            <person name="Kim S."/>
        </authorList>
    </citation>
    <scope>NUCLEOTIDE SEQUENCE</scope>
    <source>
        <strain evidence="7">KCTC 22169</strain>
    </source>
</reference>
<feature type="transmembrane region" description="Helical" evidence="6">
    <location>
        <begin position="318"/>
        <end position="345"/>
    </location>
</feature>
<evidence type="ECO:0000256" key="5">
    <source>
        <dbReference type="ARBA" id="ARBA00023136"/>
    </source>
</evidence>
<feature type="transmembrane region" description="Helical" evidence="6">
    <location>
        <begin position="99"/>
        <end position="123"/>
    </location>
</feature>
<evidence type="ECO:0000256" key="3">
    <source>
        <dbReference type="ARBA" id="ARBA00022692"/>
    </source>
</evidence>
<feature type="transmembrane region" description="Helical" evidence="6">
    <location>
        <begin position="143"/>
        <end position="160"/>
    </location>
</feature>
<dbReference type="GO" id="GO:0005886">
    <property type="term" value="C:plasma membrane"/>
    <property type="evidence" value="ECO:0007669"/>
    <property type="project" value="UniProtKB-SubCell"/>
</dbReference>
<gene>
    <name evidence="7" type="ORF">GCM10007392_47580</name>
</gene>
<protein>
    <submittedName>
        <fullName evidence="7">TIGR00374 family protein</fullName>
    </submittedName>
</protein>
<keyword evidence="8" id="KW-1185">Reference proteome</keyword>
<feature type="transmembrane region" description="Helical" evidence="6">
    <location>
        <begin position="250"/>
        <end position="273"/>
    </location>
</feature>
<name>A0A918KS16_9GAMM</name>
<proteinExistence type="predicted"/>
<evidence type="ECO:0000256" key="4">
    <source>
        <dbReference type="ARBA" id="ARBA00022989"/>
    </source>
</evidence>
<keyword evidence="5 6" id="KW-0472">Membrane</keyword>
<comment type="subcellular location">
    <subcellularLocation>
        <location evidence="1">Cell membrane</location>
        <topology evidence="1">Multi-pass membrane protein</topology>
    </subcellularLocation>
</comment>
<evidence type="ECO:0000256" key="6">
    <source>
        <dbReference type="SAM" id="Phobius"/>
    </source>
</evidence>
<feature type="transmembrane region" description="Helical" evidence="6">
    <location>
        <begin position="23"/>
        <end position="45"/>
    </location>
</feature>
<comment type="caution">
    <text evidence="7">The sequence shown here is derived from an EMBL/GenBank/DDBJ whole genome shotgun (WGS) entry which is preliminary data.</text>
</comment>
<dbReference type="Pfam" id="PF03706">
    <property type="entry name" value="LPG_synthase_TM"/>
    <property type="match status" value="1"/>
</dbReference>
<evidence type="ECO:0000256" key="2">
    <source>
        <dbReference type="ARBA" id="ARBA00022475"/>
    </source>
</evidence>
<evidence type="ECO:0000313" key="7">
    <source>
        <dbReference type="EMBL" id="GGX74786.1"/>
    </source>
</evidence>
<keyword evidence="3 6" id="KW-0812">Transmembrane</keyword>
<feature type="transmembrane region" description="Helical" evidence="6">
    <location>
        <begin position="57"/>
        <end position="78"/>
    </location>
</feature>
<accession>A0A918KS16</accession>
<feature type="transmembrane region" description="Helical" evidence="6">
    <location>
        <begin position="172"/>
        <end position="193"/>
    </location>
</feature>
<evidence type="ECO:0000256" key="1">
    <source>
        <dbReference type="ARBA" id="ARBA00004651"/>
    </source>
</evidence>
<evidence type="ECO:0000313" key="8">
    <source>
        <dbReference type="Proteomes" id="UP000626148"/>
    </source>
</evidence>
<keyword evidence="2" id="KW-1003">Cell membrane</keyword>
<dbReference type="PANTHER" id="PTHR37693:SF1">
    <property type="entry name" value="INTEGRAL MEMBRANE PROTEIN"/>
    <property type="match status" value="1"/>
</dbReference>